<proteinExistence type="inferred from homology"/>
<dbReference type="GeneID" id="54417213"/>
<sequence>MSTETPSRKPYTGSCHCGHIRYVVHLTLPPAILTSKAPADQTVRIRKCNCTTCHKFGYFHVRLPCAPDDFYLLSPVPATSTGDSAELADMGPEGLSVYRCFSGASAWYFCGKCGTRCFTCFGPSEVVEMDVPEGLKGVEAGTGVKVWKLRKDSKEGWREGSGGNGYFTLNAHTLEAGQDGLDLREWHEKGWILYLDCLDGVEENRFGRPLRGGLY</sequence>
<keyword evidence="2" id="KW-0479">Metal-binding</keyword>
<accession>A0A6G1FWF7</accession>
<dbReference type="SUPFAM" id="SSF51316">
    <property type="entry name" value="Mss4-like"/>
    <property type="match status" value="1"/>
</dbReference>
<comment type="similarity">
    <text evidence="1">Belongs to the Gfa family.</text>
</comment>
<dbReference type="OrthoDB" id="3930719at2759"/>
<dbReference type="RefSeq" id="XP_033531590.1">
    <property type="nucleotide sequence ID" value="XM_033676643.1"/>
</dbReference>
<evidence type="ECO:0000313" key="6">
    <source>
        <dbReference type="Proteomes" id="UP000504638"/>
    </source>
</evidence>
<feature type="domain" description="CENP-V/GFA" evidence="4">
    <location>
        <begin position="11"/>
        <end position="158"/>
    </location>
</feature>
<evidence type="ECO:0000313" key="7">
    <source>
        <dbReference type="RefSeq" id="XP_033531590.1"/>
    </source>
</evidence>
<dbReference type="EMBL" id="ML975169">
    <property type="protein sequence ID" value="KAF1809959.1"/>
    <property type="molecule type" value="Genomic_DNA"/>
</dbReference>
<name>A0A6G1FWF7_9PEZI</name>
<reference evidence="5 7" key="1">
    <citation type="submission" date="2020-01" db="EMBL/GenBank/DDBJ databases">
        <authorList>
            <consortium name="DOE Joint Genome Institute"/>
            <person name="Haridas S."/>
            <person name="Albert R."/>
            <person name="Binder M."/>
            <person name="Bloem J."/>
            <person name="Labutti K."/>
            <person name="Salamov A."/>
            <person name="Andreopoulos B."/>
            <person name="Baker S.E."/>
            <person name="Barry K."/>
            <person name="Bills G."/>
            <person name="Bluhm B.H."/>
            <person name="Cannon C."/>
            <person name="Castanera R."/>
            <person name="Culley D.E."/>
            <person name="Daum C."/>
            <person name="Ezra D."/>
            <person name="Gonzalez J.B."/>
            <person name="Henrissat B."/>
            <person name="Kuo A."/>
            <person name="Liang C."/>
            <person name="Lipzen A."/>
            <person name="Lutzoni F."/>
            <person name="Magnuson J."/>
            <person name="Mondo S."/>
            <person name="Nolan M."/>
            <person name="Ohm R."/>
            <person name="Pangilinan J."/>
            <person name="Park H.-J."/>
            <person name="Ramirez L."/>
            <person name="Alfaro M."/>
            <person name="Sun H."/>
            <person name="Tritt A."/>
            <person name="Yoshinaga Y."/>
            <person name="Zwiers L.-H."/>
            <person name="Turgeon B.G."/>
            <person name="Goodwin S.B."/>
            <person name="Spatafora J.W."/>
            <person name="Crous P.W."/>
            <person name="Grigoriev I.V."/>
        </authorList>
    </citation>
    <scope>NUCLEOTIDE SEQUENCE</scope>
    <source>
        <strain evidence="5 7">CBS 781.70</strain>
    </source>
</reference>
<dbReference type="GO" id="GO:0016846">
    <property type="term" value="F:carbon-sulfur lyase activity"/>
    <property type="evidence" value="ECO:0007669"/>
    <property type="project" value="InterPro"/>
</dbReference>
<dbReference type="InterPro" id="IPR011057">
    <property type="entry name" value="Mss4-like_sf"/>
</dbReference>
<organism evidence="5">
    <name type="scientific">Eremomyces bilateralis CBS 781.70</name>
    <dbReference type="NCBI Taxonomy" id="1392243"/>
    <lineage>
        <taxon>Eukaryota</taxon>
        <taxon>Fungi</taxon>
        <taxon>Dikarya</taxon>
        <taxon>Ascomycota</taxon>
        <taxon>Pezizomycotina</taxon>
        <taxon>Dothideomycetes</taxon>
        <taxon>Dothideomycetes incertae sedis</taxon>
        <taxon>Eremomycetales</taxon>
        <taxon>Eremomycetaceae</taxon>
        <taxon>Eremomyces</taxon>
    </lineage>
</organism>
<evidence type="ECO:0000256" key="2">
    <source>
        <dbReference type="ARBA" id="ARBA00022723"/>
    </source>
</evidence>
<gene>
    <name evidence="5 7" type="ORF">P152DRAFT_402230</name>
</gene>
<keyword evidence="6" id="KW-1185">Reference proteome</keyword>
<evidence type="ECO:0000256" key="1">
    <source>
        <dbReference type="ARBA" id="ARBA00005495"/>
    </source>
</evidence>
<reference evidence="7" key="2">
    <citation type="submission" date="2020-04" db="EMBL/GenBank/DDBJ databases">
        <authorList>
            <consortium name="NCBI Genome Project"/>
        </authorList>
    </citation>
    <scope>NUCLEOTIDE SEQUENCE</scope>
    <source>
        <strain evidence="7">CBS 781.70</strain>
    </source>
</reference>
<evidence type="ECO:0000259" key="4">
    <source>
        <dbReference type="PROSITE" id="PS51891"/>
    </source>
</evidence>
<dbReference type="GO" id="GO:0046872">
    <property type="term" value="F:metal ion binding"/>
    <property type="evidence" value="ECO:0007669"/>
    <property type="project" value="UniProtKB-KW"/>
</dbReference>
<dbReference type="AlphaFoldDB" id="A0A6G1FWF7"/>
<protein>
    <recommendedName>
        <fullName evidence="4">CENP-V/GFA domain-containing protein</fullName>
    </recommendedName>
</protein>
<evidence type="ECO:0000256" key="3">
    <source>
        <dbReference type="ARBA" id="ARBA00022833"/>
    </source>
</evidence>
<evidence type="ECO:0000313" key="5">
    <source>
        <dbReference type="EMBL" id="KAF1809959.1"/>
    </source>
</evidence>
<dbReference type="Gene3D" id="2.170.150.70">
    <property type="match status" value="1"/>
</dbReference>
<dbReference type="Proteomes" id="UP000504638">
    <property type="component" value="Unplaced"/>
</dbReference>
<keyword evidence="3" id="KW-0862">Zinc</keyword>
<reference evidence="7" key="3">
    <citation type="submission" date="2025-04" db="UniProtKB">
        <authorList>
            <consortium name="RefSeq"/>
        </authorList>
    </citation>
    <scope>IDENTIFICATION</scope>
    <source>
        <strain evidence="7">CBS 781.70</strain>
    </source>
</reference>
<dbReference type="InterPro" id="IPR006913">
    <property type="entry name" value="CENP-V/GFA"/>
</dbReference>
<dbReference type="PROSITE" id="PS51891">
    <property type="entry name" value="CENP_V_GFA"/>
    <property type="match status" value="1"/>
</dbReference>